<evidence type="ECO:0000256" key="6">
    <source>
        <dbReference type="SAM" id="MobiDB-lite"/>
    </source>
</evidence>
<dbReference type="Gene3D" id="3.30.200.20">
    <property type="entry name" value="Phosphorylase Kinase, domain 1"/>
    <property type="match status" value="1"/>
</dbReference>
<proteinExistence type="predicted"/>
<dbReference type="AlphaFoldDB" id="A0C7T6"/>
<dbReference type="OrthoDB" id="283111at2759"/>
<dbReference type="PANTHER" id="PTHR45646">
    <property type="entry name" value="SERINE/THREONINE-PROTEIN KINASE DOA-RELATED"/>
    <property type="match status" value="1"/>
</dbReference>
<keyword evidence="9" id="KW-1185">Reference proteome</keyword>
<dbReference type="InterPro" id="IPR011009">
    <property type="entry name" value="Kinase-like_dom_sf"/>
</dbReference>
<keyword evidence="5" id="KW-0067">ATP-binding</keyword>
<evidence type="ECO:0000256" key="2">
    <source>
        <dbReference type="ARBA" id="ARBA00022679"/>
    </source>
</evidence>
<dbReference type="GO" id="GO:0004674">
    <property type="term" value="F:protein serine/threonine kinase activity"/>
    <property type="evidence" value="ECO:0000318"/>
    <property type="project" value="GO_Central"/>
</dbReference>
<dbReference type="InterPro" id="IPR008271">
    <property type="entry name" value="Ser/Thr_kinase_AS"/>
</dbReference>
<dbReference type="InterPro" id="IPR051175">
    <property type="entry name" value="CLK_kinases"/>
</dbReference>
<dbReference type="EMBL" id="CT868048">
    <property type="protein sequence ID" value="CAK66853.1"/>
    <property type="molecule type" value="Genomic_DNA"/>
</dbReference>
<keyword evidence="4" id="KW-0418">Kinase</keyword>
<dbReference type="Gene3D" id="1.10.510.10">
    <property type="entry name" value="Transferase(Phosphotransferase) domain 1"/>
    <property type="match status" value="1"/>
</dbReference>
<evidence type="ECO:0000256" key="4">
    <source>
        <dbReference type="ARBA" id="ARBA00022777"/>
    </source>
</evidence>
<dbReference type="GO" id="GO:0043484">
    <property type="term" value="P:regulation of RNA splicing"/>
    <property type="evidence" value="ECO:0000318"/>
    <property type="project" value="GO_Central"/>
</dbReference>
<dbReference type="Pfam" id="PF00069">
    <property type="entry name" value="Pkinase"/>
    <property type="match status" value="1"/>
</dbReference>
<feature type="region of interest" description="Disordered" evidence="6">
    <location>
        <begin position="1"/>
        <end position="53"/>
    </location>
</feature>
<organism evidence="8 9">
    <name type="scientific">Paramecium tetraurelia</name>
    <dbReference type="NCBI Taxonomy" id="5888"/>
    <lineage>
        <taxon>Eukaryota</taxon>
        <taxon>Sar</taxon>
        <taxon>Alveolata</taxon>
        <taxon>Ciliophora</taxon>
        <taxon>Intramacronucleata</taxon>
        <taxon>Oligohymenophorea</taxon>
        <taxon>Peniculida</taxon>
        <taxon>Parameciidae</taxon>
        <taxon>Paramecium</taxon>
    </lineage>
</organism>
<name>A0C7T6_PARTE</name>
<dbReference type="HOGENOM" id="CLU_000288_5_16_1"/>
<gene>
    <name evidence="8" type="ORF">GSPATT00035984001</name>
</gene>
<keyword evidence="1" id="KW-0723">Serine/threonine-protein kinase</keyword>
<dbReference type="PROSITE" id="PS50011">
    <property type="entry name" value="PROTEIN_KINASE_DOM"/>
    <property type="match status" value="1"/>
</dbReference>
<dbReference type="GeneID" id="5020035"/>
<reference evidence="8 9" key="1">
    <citation type="journal article" date="2006" name="Nature">
        <title>Global trends of whole-genome duplications revealed by the ciliate Paramecium tetraurelia.</title>
        <authorList>
            <consortium name="Genoscope"/>
            <person name="Aury J.-M."/>
            <person name="Jaillon O."/>
            <person name="Duret L."/>
            <person name="Noel B."/>
            <person name="Jubin C."/>
            <person name="Porcel B.M."/>
            <person name="Segurens B."/>
            <person name="Daubin V."/>
            <person name="Anthouard V."/>
            <person name="Aiach N."/>
            <person name="Arnaiz O."/>
            <person name="Billaut A."/>
            <person name="Beisson J."/>
            <person name="Blanc I."/>
            <person name="Bouhouche K."/>
            <person name="Camara F."/>
            <person name="Duharcourt S."/>
            <person name="Guigo R."/>
            <person name="Gogendeau D."/>
            <person name="Katinka M."/>
            <person name="Keller A.-M."/>
            <person name="Kissmehl R."/>
            <person name="Klotz C."/>
            <person name="Koll F."/>
            <person name="Le Moue A."/>
            <person name="Lepere C."/>
            <person name="Malinsky S."/>
            <person name="Nowacki M."/>
            <person name="Nowak J.K."/>
            <person name="Plattner H."/>
            <person name="Poulain J."/>
            <person name="Ruiz F."/>
            <person name="Serrano V."/>
            <person name="Zagulski M."/>
            <person name="Dessen P."/>
            <person name="Betermier M."/>
            <person name="Weissenbach J."/>
            <person name="Scarpelli C."/>
            <person name="Schachter V."/>
            <person name="Sperling L."/>
            <person name="Meyer E."/>
            <person name="Cohen J."/>
            <person name="Wincker P."/>
        </authorList>
    </citation>
    <scope>NUCLEOTIDE SEQUENCE [LARGE SCALE GENOMIC DNA]</scope>
    <source>
        <strain evidence="8 9">Stock d4-2</strain>
    </source>
</reference>
<dbReference type="SUPFAM" id="SSF56112">
    <property type="entry name" value="Protein kinase-like (PK-like)"/>
    <property type="match status" value="1"/>
</dbReference>
<dbReference type="InParanoid" id="A0C7T6"/>
<dbReference type="InterPro" id="IPR000719">
    <property type="entry name" value="Prot_kinase_dom"/>
</dbReference>
<sequence>MSSKESRRRSNRRSNRKQKQYIFLKRQSFSSTTTSSVVTDDESNGSSSSDDDQHYKYRRGEYIKEYKVKRHIFDGTFGRVLKVKRRNSKTYAMKVVRHNHVESAQSEADVLFHLKKKGLGRSFVELYECFHHRGYYCMIFERLGPSLYELMKFHKNQGLPMTLIRSISKQLLKFIGQLHDLKIVHTDLKPENILFSKNYKFKKGQNDLYLPQDERIKIIDLGGAVFDHEGHDCIINTRQYRAPEVQLQCCEWDHKSDVWGIACIIAEMYLGQLLFQTRKNEYEHMALVEKITDQNFPYWMASNARGSLKQQFTRSSTNGKYYIWPQENTTKESIAKVENQKPLRELILDPLLRDLLQKMLEISPEKRISCHEALHHKFFRH</sequence>
<evidence type="ECO:0000313" key="9">
    <source>
        <dbReference type="Proteomes" id="UP000000600"/>
    </source>
</evidence>
<dbReference type="GO" id="GO:0005634">
    <property type="term" value="C:nucleus"/>
    <property type="evidence" value="ECO:0000318"/>
    <property type="project" value="GO_Central"/>
</dbReference>
<evidence type="ECO:0000256" key="1">
    <source>
        <dbReference type="ARBA" id="ARBA00022527"/>
    </source>
</evidence>
<evidence type="ECO:0000259" key="7">
    <source>
        <dbReference type="PROSITE" id="PS50011"/>
    </source>
</evidence>
<dbReference type="STRING" id="5888.A0C7T6"/>
<protein>
    <recommendedName>
        <fullName evidence="7">Protein kinase domain-containing protein</fullName>
    </recommendedName>
</protein>
<keyword evidence="3" id="KW-0547">Nucleotide-binding</keyword>
<feature type="compositionally biased region" description="Basic residues" evidence="6">
    <location>
        <begin position="1"/>
        <end position="19"/>
    </location>
</feature>
<evidence type="ECO:0000256" key="5">
    <source>
        <dbReference type="ARBA" id="ARBA00022840"/>
    </source>
</evidence>
<dbReference type="Proteomes" id="UP000000600">
    <property type="component" value="Unassembled WGS sequence"/>
</dbReference>
<dbReference type="RefSeq" id="XP_001434250.1">
    <property type="nucleotide sequence ID" value="XM_001434213.1"/>
</dbReference>
<dbReference type="SMART" id="SM00220">
    <property type="entry name" value="S_TKc"/>
    <property type="match status" value="1"/>
</dbReference>
<dbReference type="GO" id="GO:0005524">
    <property type="term" value="F:ATP binding"/>
    <property type="evidence" value="ECO:0007669"/>
    <property type="project" value="UniProtKB-KW"/>
</dbReference>
<evidence type="ECO:0000313" key="8">
    <source>
        <dbReference type="EMBL" id="CAK66853.1"/>
    </source>
</evidence>
<feature type="domain" description="Protein kinase" evidence="7">
    <location>
        <begin position="66"/>
        <end position="379"/>
    </location>
</feature>
<dbReference type="PROSITE" id="PS00108">
    <property type="entry name" value="PROTEIN_KINASE_ST"/>
    <property type="match status" value="1"/>
</dbReference>
<feature type="compositionally biased region" description="Low complexity" evidence="6">
    <location>
        <begin position="30"/>
        <end position="48"/>
    </location>
</feature>
<evidence type="ECO:0000256" key="3">
    <source>
        <dbReference type="ARBA" id="ARBA00022741"/>
    </source>
</evidence>
<dbReference type="eggNOG" id="KOG0671">
    <property type="taxonomic scope" value="Eukaryota"/>
</dbReference>
<dbReference type="OMA" id="HICIVSI"/>
<dbReference type="PANTHER" id="PTHR45646:SF11">
    <property type="entry name" value="SERINE_THREONINE-PROTEIN KINASE DOA"/>
    <property type="match status" value="1"/>
</dbReference>
<keyword evidence="2" id="KW-0808">Transferase</keyword>
<dbReference type="KEGG" id="ptm:GSPATT00035984001"/>
<accession>A0C7T6</accession>